<keyword evidence="6 9" id="KW-0863">Zinc-finger</keyword>
<feature type="compositionally biased region" description="Basic and acidic residues" evidence="10">
    <location>
        <begin position="92"/>
        <end position="114"/>
    </location>
</feature>
<dbReference type="Pfam" id="PF12756">
    <property type="entry name" value="zf-C2H2_2"/>
    <property type="match status" value="1"/>
</dbReference>
<dbReference type="InterPro" id="IPR036236">
    <property type="entry name" value="Znf_C2H2_sf"/>
</dbReference>
<reference evidence="12 13" key="1">
    <citation type="submission" date="2024-11" db="EMBL/GenBank/DDBJ databases">
        <title>Chromosome-level genome assembly of the freshwater bivalve Anodonta woodiana.</title>
        <authorList>
            <person name="Chen X."/>
        </authorList>
    </citation>
    <scope>NUCLEOTIDE SEQUENCE [LARGE SCALE GENOMIC DNA]</scope>
    <source>
        <strain evidence="12">MN2024</strain>
        <tissue evidence="12">Gills</tissue>
    </source>
</reference>
<evidence type="ECO:0000256" key="9">
    <source>
        <dbReference type="PROSITE-ProRule" id="PRU00042"/>
    </source>
</evidence>
<evidence type="ECO:0000313" key="13">
    <source>
        <dbReference type="Proteomes" id="UP001634394"/>
    </source>
</evidence>
<feature type="compositionally biased region" description="Basic and acidic residues" evidence="10">
    <location>
        <begin position="152"/>
        <end position="167"/>
    </location>
</feature>
<keyword evidence="3" id="KW-0690">Ribosome biogenesis</keyword>
<accession>A0ABD3T357</accession>
<dbReference type="InterPro" id="IPR040025">
    <property type="entry name" value="Znf622/Rei1/Reh1"/>
</dbReference>
<evidence type="ECO:0000256" key="2">
    <source>
        <dbReference type="ARBA" id="ARBA00022490"/>
    </source>
</evidence>
<evidence type="ECO:0000313" key="12">
    <source>
        <dbReference type="EMBL" id="KAL3831320.1"/>
    </source>
</evidence>
<evidence type="ECO:0000256" key="10">
    <source>
        <dbReference type="SAM" id="MobiDB-lite"/>
    </source>
</evidence>
<dbReference type="InterPro" id="IPR022755">
    <property type="entry name" value="Znf_C2H2_jaz"/>
</dbReference>
<dbReference type="PROSITE" id="PS50157">
    <property type="entry name" value="ZINC_FINGER_C2H2_2"/>
    <property type="match status" value="1"/>
</dbReference>
<dbReference type="Pfam" id="PF12171">
    <property type="entry name" value="zf-C2H2_jaz"/>
    <property type="match status" value="1"/>
</dbReference>
<dbReference type="EMBL" id="JBJQND010000019">
    <property type="protein sequence ID" value="KAL3831320.1"/>
    <property type="molecule type" value="Genomic_DNA"/>
</dbReference>
<keyword evidence="2" id="KW-0963">Cytoplasm</keyword>
<keyword evidence="13" id="KW-1185">Reference proteome</keyword>
<name>A0ABD3T357_SINWO</name>
<dbReference type="Proteomes" id="UP001634394">
    <property type="component" value="Unassembled WGS sequence"/>
</dbReference>
<evidence type="ECO:0000256" key="5">
    <source>
        <dbReference type="ARBA" id="ARBA00022737"/>
    </source>
</evidence>
<evidence type="ECO:0000256" key="3">
    <source>
        <dbReference type="ARBA" id="ARBA00022517"/>
    </source>
</evidence>
<dbReference type="SUPFAM" id="SSF57667">
    <property type="entry name" value="beta-beta-alpha zinc fingers"/>
    <property type="match status" value="2"/>
</dbReference>
<feature type="region of interest" description="Disordered" evidence="10">
    <location>
        <begin position="134"/>
        <end position="176"/>
    </location>
</feature>
<comment type="caution">
    <text evidence="12">The sequence shown here is derived from an EMBL/GenBank/DDBJ whole genome shotgun (WGS) entry which is preliminary data.</text>
</comment>
<dbReference type="SMART" id="SM00451">
    <property type="entry name" value="ZnF_U1"/>
    <property type="match status" value="2"/>
</dbReference>
<evidence type="ECO:0000256" key="1">
    <source>
        <dbReference type="ARBA" id="ARBA00004496"/>
    </source>
</evidence>
<evidence type="ECO:0000256" key="8">
    <source>
        <dbReference type="ARBA" id="ARBA00034126"/>
    </source>
</evidence>
<dbReference type="InterPro" id="IPR041661">
    <property type="entry name" value="ZN622/Rei1/Reh1_Znf-C2H2"/>
</dbReference>
<comment type="subcellular location">
    <subcellularLocation>
        <location evidence="1">Cytoplasm</location>
    </subcellularLocation>
</comment>
<comment type="similarity">
    <text evidence="8">Belongs to the REI1 family.</text>
</comment>
<dbReference type="InterPro" id="IPR003604">
    <property type="entry name" value="Matrin/U1-like-C_Znf_C2H2"/>
</dbReference>
<dbReference type="GO" id="GO:0008270">
    <property type="term" value="F:zinc ion binding"/>
    <property type="evidence" value="ECO:0007669"/>
    <property type="project" value="UniProtKB-KW"/>
</dbReference>
<dbReference type="EMBL" id="JBJQND010000019">
    <property type="protein sequence ID" value="KAL3831321.1"/>
    <property type="molecule type" value="Genomic_DNA"/>
</dbReference>
<keyword evidence="5" id="KW-0677">Repeat</keyword>
<dbReference type="InterPro" id="IPR013087">
    <property type="entry name" value="Znf_C2H2_type"/>
</dbReference>
<feature type="domain" description="C2H2-type" evidence="11">
    <location>
        <begin position="67"/>
        <end position="96"/>
    </location>
</feature>
<keyword evidence="4" id="KW-0479">Metal-binding</keyword>
<dbReference type="AlphaFoldDB" id="A0ABD3T357"/>
<dbReference type="PROSITE" id="PS00028">
    <property type="entry name" value="ZINC_FINGER_C2H2_1"/>
    <property type="match status" value="2"/>
</dbReference>
<feature type="compositionally biased region" description="Polar residues" evidence="10">
    <location>
        <begin position="140"/>
        <end position="151"/>
    </location>
</feature>
<dbReference type="Gene3D" id="3.30.160.60">
    <property type="entry name" value="Classic Zinc Finger"/>
    <property type="match status" value="1"/>
</dbReference>
<dbReference type="GO" id="GO:0042273">
    <property type="term" value="P:ribosomal large subunit biogenesis"/>
    <property type="evidence" value="ECO:0007669"/>
    <property type="project" value="UniProtKB-ARBA"/>
</dbReference>
<organism evidence="12 13">
    <name type="scientific">Sinanodonta woodiana</name>
    <name type="common">Chinese pond mussel</name>
    <name type="synonym">Anodonta woodiana</name>
    <dbReference type="NCBI Taxonomy" id="1069815"/>
    <lineage>
        <taxon>Eukaryota</taxon>
        <taxon>Metazoa</taxon>
        <taxon>Spiralia</taxon>
        <taxon>Lophotrochozoa</taxon>
        <taxon>Mollusca</taxon>
        <taxon>Bivalvia</taxon>
        <taxon>Autobranchia</taxon>
        <taxon>Heteroconchia</taxon>
        <taxon>Palaeoheterodonta</taxon>
        <taxon>Unionida</taxon>
        <taxon>Unionoidea</taxon>
        <taxon>Unionidae</taxon>
        <taxon>Unioninae</taxon>
        <taxon>Sinanodonta</taxon>
    </lineage>
</organism>
<protein>
    <recommendedName>
        <fullName evidence="11">C2H2-type domain-containing protein</fullName>
    </recommendedName>
</protein>
<feature type="region of interest" description="Disordered" evidence="10">
    <location>
        <begin position="85"/>
        <end position="114"/>
    </location>
</feature>
<dbReference type="SMART" id="SM00355">
    <property type="entry name" value="ZnF_C2H2"/>
    <property type="match status" value="4"/>
</dbReference>
<evidence type="ECO:0000256" key="4">
    <source>
        <dbReference type="ARBA" id="ARBA00022723"/>
    </source>
</evidence>
<dbReference type="PANTHER" id="PTHR13182">
    <property type="entry name" value="ZINC FINGER PROTEIN 622"/>
    <property type="match status" value="1"/>
</dbReference>
<evidence type="ECO:0000256" key="7">
    <source>
        <dbReference type="ARBA" id="ARBA00022833"/>
    </source>
</evidence>
<evidence type="ECO:0000259" key="11">
    <source>
        <dbReference type="PROSITE" id="PS50157"/>
    </source>
</evidence>
<keyword evidence="7" id="KW-0862">Zinc</keyword>
<proteinExistence type="inferred from homology"/>
<evidence type="ECO:0000256" key="6">
    <source>
        <dbReference type="ARBA" id="ARBA00022771"/>
    </source>
</evidence>
<dbReference type="GO" id="GO:0005737">
    <property type="term" value="C:cytoplasm"/>
    <property type="evidence" value="ECO:0007669"/>
    <property type="project" value="UniProtKB-SubCell"/>
</dbReference>
<dbReference type="PANTHER" id="PTHR13182:SF8">
    <property type="entry name" value="CYTOPLASMIC 60S SUBUNIT BIOGENESIS FACTOR ZNF622"/>
    <property type="match status" value="1"/>
</dbReference>
<gene>
    <name evidence="12" type="ORF">ACJMK2_023087</name>
</gene>
<sequence>MSIFTCISCRVAFLDAETQRNHYKTDWHRYNLKRKVAELPPVTAETFRERVLTAQREQLEAEEDQSTSCTLCSKHFSTRNAYQNHINSKKHRDAESRQLEKSHQEVNELNKKNTEKVIIDPVNLSMKPQMKEANEVLEEGSSQQPSTVQTRKQTEESTEAKDTKVTGESDSESVESWEGEALGIEECLFCSYVSKTLEDNVKHMTTKHSFFLPDAEYIVDLEGLISYLGAKVGEGNMCLWCNERGKAFHSTKSAQQHMLDKGHCKMLHEGDTILEYADFYDYRSSYPEEESEGATGGTTQEEDMEVESEVTSEVIEGYELVLPSGSVIGHRSLQRYYRQNLPQREYPKTRSILPRMLAQYKALGWTGATGEIAQRRVKDLATVQRWKNRHFTRLGVKANLLQKHFRHQNPK</sequence>